<dbReference type="GO" id="GO:0005737">
    <property type="term" value="C:cytoplasm"/>
    <property type="evidence" value="ECO:0007669"/>
    <property type="project" value="TreeGrafter"/>
</dbReference>
<reference evidence="17" key="2">
    <citation type="submission" date="2025-08" db="UniProtKB">
        <authorList>
            <consortium name="Ensembl"/>
        </authorList>
    </citation>
    <scope>IDENTIFICATION</scope>
</reference>
<evidence type="ECO:0000259" key="14">
    <source>
        <dbReference type="PROSITE" id="PS50003"/>
    </source>
</evidence>
<keyword evidence="4" id="KW-0597">Phosphoprotein</keyword>
<evidence type="ECO:0000259" key="16">
    <source>
        <dbReference type="PROSITE" id="PS50178"/>
    </source>
</evidence>
<sequence length="690" mass="78980">MRSLSPIGYFRGDERNPARDLQARALGARSLSASVAARRLSAMEETLSVLDIVSKFESLSPDVQKRPRGPVEGSAARVRESQPARYRELTDSGPVGGASCQWRGLQTFRSRASNSRLTQRITPPTQDQEQEEDEKKKQETNNEKLHKIVCELLETEKGYVRRLHLLDQGFFSALLAEARAAGSFPEEVVRHIFSNISSIHQFHSGFLLPELQRRISDWNQNPRIGDVLQKVAPFLKMYGEYIKGFDRAMELINTWMEKSPRFEKVILDIQKQEVSGNLSLQHHMLEPVQRIPRYEMLLKDYLKKLPKDSPDWGDAHKALEIIFEAAQHSNAAIADMERLEKLWEVYALLGMGEEMVDPSNRLLREGPVLKISFRKNTPKEGHLFLFSNMLLYCVPRFSLTGARFLIKAQVDMEEMQVREMKDAEIPHSFLVCGTSCTLEFRARSQSDMEAWTKAIEGAIEQSEKKSESFKAAVSSPSSEEQKVEVVEQQELGKRAPQWIRDSLVSMCMRCGDKFNALIRRRHHCRACGQVVCWRCSDFKAALQYDSDRVNRVCRDCYAILVGQPDGPAVSERKRGILEKEAGEVSERSLVCSFLTMIDRQGKTRGWFVIPRDEPPVLYMYQAPQDVRAQVTIPLLGYRVKELSPSDKRTFQLSQSNLLLTFLAESEELRDRWVEVISRVVDSEYPGQQRD</sequence>
<name>A0A8C9SN18_SCLFO</name>
<evidence type="ECO:0000256" key="13">
    <source>
        <dbReference type="SAM" id="MobiDB-lite"/>
    </source>
</evidence>
<keyword evidence="7" id="KW-0677">Repeat</keyword>
<feature type="domain" description="FYVE-type" evidence="16">
    <location>
        <begin position="501"/>
        <end position="561"/>
    </location>
</feature>
<dbReference type="CDD" id="cd15741">
    <property type="entry name" value="FYVE_FGD1_2_4"/>
    <property type="match status" value="1"/>
</dbReference>
<keyword evidence="6" id="KW-0479">Metal-binding</keyword>
<dbReference type="Proteomes" id="UP000694397">
    <property type="component" value="Chromosome 2"/>
</dbReference>
<dbReference type="Pfam" id="PF01363">
    <property type="entry name" value="FYVE"/>
    <property type="match status" value="1"/>
</dbReference>
<evidence type="ECO:0000256" key="9">
    <source>
        <dbReference type="ARBA" id="ARBA00022833"/>
    </source>
</evidence>
<dbReference type="GeneTree" id="ENSGT00940000161251"/>
<keyword evidence="18" id="KW-1185">Reference proteome</keyword>
<evidence type="ECO:0000256" key="11">
    <source>
        <dbReference type="ARBA" id="ARBA00023273"/>
    </source>
</evidence>
<feature type="domain" description="PH" evidence="14">
    <location>
        <begin position="570"/>
        <end position="681"/>
    </location>
</feature>
<dbReference type="Pfam" id="PF22697">
    <property type="entry name" value="SOS1_NGEF_PH"/>
    <property type="match status" value="1"/>
</dbReference>
<dbReference type="Gene3D" id="3.30.40.10">
    <property type="entry name" value="Zinc/RING finger domain, C3HC4 (zinc finger)"/>
    <property type="match status" value="1"/>
</dbReference>
<reference evidence="17 18" key="1">
    <citation type="submission" date="2019-04" db="EMBL/GenBank/DDBJ databases">
        <authorList>
            <consortium name="Wellcome Sanger Institute Data Sharing"/>
        </authorList>
    </citation>
    <scope>NUCLEOTIDE SEQUENCE [LARGE SCALE GENOMIC DNA]</scope>
</reference>
<dbReference type="FunFam" id="3.30.40.10:FF:000061">
    <property type="entry name" value="FYVE, RhoGEF and PH domain containing 1"/>
    <property type="match status" value="1"/>
</dbReference>
<feature type="region of interest" description="Disordered" evidence="13">
    <location>
        <begin position="60"/>
        <end position="93"/>
    </location>
</feature>
<dbReference type="PANTHER" id="PTHR12673">
    <property type="entry name" value="FACIOGENITAL DYSPLASIA PROTEIN"/>
    <property type="match status" value="1"/>
</dbReference>
<dbReference type="SMART" id="SM00064">
    <property type="entry name" value="FYVE"/>
    <property type="match status" value="1"/>
</dbReference>
<evidence type="ECO:0000256" key="6">
    <source>
        <dbReference type="ARBA" id="ARBA00022723"/>
    </source>
</evidence>
<keyword evidence="9" id="KW-0862">Zinc</keyword>
<evidence type="ECO:0000256" key="2">
    <source>
        <dbReference type="ARBA" id="ARBA00004316"/>
    </source>
</evidence>
<dbReference type="PANTHER" id="PTHR12673:SF82">
    <property type="entry name" value="FYVE, RHOGEF AND PH DOMAIN-CONTAINING PROTEIN 2"/>
    <property type="match status" value="1"/>
</dbReference>
<dbReference type="Gene3D" id="2.30.29.30">
    <property type="entry name" value="Pleckstrin-homology domain (PH domain)/Phosphotyrosine-binding domain (PTB)"/>
    <property type="match status" value="2"/>
</dbReference>
<gene>
    <name evidence="17" type="primary">FGD2</name>
</gene>
<dbReference type="InterPro" id="IPR013083">
    <property type="entry name" value="Znf_RING/FYVE/PHD"/>
</dbReference>
<dbReference type="AlphaFoldDB" id="A0A8C9SN18"/>
<proteinExistence type="predicted"/>
<dbReference type="Pfam" id="PF00169">
    <property type="entry name" value="PH"/>
    <property type="match status" value="1"/>
</dbReference>
<evidence type="ECO:0000256" key="10">
    <source>
        <dbReference type="ARBA" id="ARBA00023212"/>
    </source>
</evidence>
<dbReference type="SUPFAM" id="SSF50729">
    <property type="entry name" value="PH domain-like"/>
    <property type="match status" value="2"/>
</dbReference>
<feature type="region of interest" description="Disordered" evidence="13">
    <location>
        <begin position="112"/>
        <end position="140"/>
    </location>
</feature>
<dbReference type="GO" id="GO:0046847">
    <property type="term" value="P:filopodium assembly"/>
    <property type="evidence" value="ECO:0007669"/>
    <property type="project" value="TreeGrafter"/>
</dbReference>
<evidence type="ECO:0000256" key="7">
    <source>
        <dbReference type="ARBA" id="ARBA00022737"/>
    </source>
</evidence>
<dbReference type="OrthoDB" id="660555at2759"/>
<dbReference type="InterPro" id="IPR051092">
    <property type="entry name" value="FYVE_RhoGEF_PH"/>
</dbReference>
<evidence type="ECO:0000256" key="5">
    <source>
        <dbReference type="ARBA" id="ARBA00022658"/>
    </source>
</evidence>
<feature type="domain" description="PH" evidence="14">
    <location>
        <begin position="361"/>
        <end position="460"/>
    </location>
</feature>
<dbReference type="InterPro" id="IPR055251">
    <property type="entry name" value="SOS1_NGEF_PH"/>
</dbReference>
<evidence type="ECO:0000256" key="4">
    <source>
        <dbReference type="ARBA" id="ARBA00022553"/>
    </source>
</evidence>
<dbReference type="SUPFAM" id="SSF57903">
    <property type="entry name" value="FYVE/PHD zinc finger"/>
    <property type="match status" value="1"/>
</dbReference>
<feature type="domain" description="DH" evidence="15">
    <location>
        <begin position="144"/>
        <end position="332"/>
    </location>
</feature>
<dbReference type="PROSITE" id="PS50178">
    <property type="entry name" value="ZF_FYVE"/>
    <property type="match status" value="1"/>
</dbReference>
<evidence type="ECO:0000256" key="1">
    <source>
        <dbReference type="ARBA" id="ARBA00004245"/>
    </source>
</evidence>
<evidence type="ECO:0000256" key="8">
    <source>
        <dbReference type="ARBA" id="ARBA00022771"/>
    </source>
</evidence>
<evidence type="ECO:0000259" key="15">
    <source>
        <dbReference type="PROSITE" id="PS50010"/>
    </source>
</evidence>
<keyword evidence="5" id="KW-0344">Guanine-nucleotide releasing factor</keyword>
<feature type="compositionally biased region" description="Basic and acidic residues" evidence="13">
    <location>
        <begin position="77"/>
        <end position="90"/>
    </location>
</feature>
<dbReference type="InterPro" id="IPR000306">
    <property type="entry name" value="Znf_FYVE"/>
</dbReference>
<dbReference type="FunFam" id="1.20.900.10:FF:000013">
    <property type="entry name" value="FYVE, RhoGEF and PH domain-containing protein 4"/>
    <property type="match status" value="1"/>
</dbReference>
<comment type="subcellular location">
    <subcellularLocation>
        <location evidence="2">Cell projection</location>
    </subcellularLocation>
    <subcellularLocation>
        <location evidence="1">Cytoplasm</location>
        <location evidence="1">Cytoskeleton</location>
    </subcellularLocation>
</comment>
<accession>A0A8C9SN18</accession>
<keyword evidence="10" id="KW-0206">Cytoskeleton</keyword>
<dbReference type="CDD" id="cd00160">
    <property type="entry name" value="RhoGEF"/>
    <property type="match status" value="1"/>
</dbReference>
<organism evidence="17 18">
    <name type="scientific">Scleropages formosus</name>
    <name type="common">Asian bonytongue</name>
    <name type="synonym">Osteoglossum formosum</name>
    <dbReference type="NCBI Taxonomy" id="113540"/>
    <lineage>
        <taxon>Eukaryota</taxon>
        <taxon>Metazoa</taxon>
        <taxon>Chordata</taxon>
        <taxon>Craniata</taxon>
        <taxon>Vertebrata</taxon>
        <taxon>Euteleostomi</taxon>
        <taxon>Actinopterygii</taxon>
        <taxon>Neopterygii</taxon>
        <taxon>Teleostei</taxon>
        <taxon>Osteoglossocephala</taxon>
        <taxon>Osteoglossomorpha</taxon>
        <taxon>Osteoglossiformes</taxon>
        <taxon>Osteoglossidae</taxon>
        <taxon>Scleropages</taxon>
    </lineage>
</organism>
<dbReference type="GO" id="GO:0005085">
    <property type="term" value="F:guanyl-nucleotide exchange factor activity"/>
    <property type="evidence" value="ECO:0007669"/>
    <property type="project" value="UniProtKB-KW"/>
</dbReference>
<dbReference type="GO" id="GO:0042995">
    <property type="term" value="C:cell projection"/>
    <property type="evidence" value="ECO:0007669"/>
    <property type="project" value="UniProtKB-SubCell"/>
</dbReference>
<evidence type="ECO:0000256" key="12">
    <source>
        <dbReference type="PROSITE-ProRule" id="PRU00091"/>
    </source>
</evidence>
<evidence type="ECO:0000313" key="18">
    <source>
        <dbReference type="Proteomes" id="UP000694397"/>
    </source>
</evidence>
<keyword evidence="11" id="KW-0966">Cell projection</keyword>
<keyword evidence="3" id="KW-0963">Cytoplasm</keyword>
<dbReference type="SMART" id="SM00325">
    <property type="entry name" value="RhoGEF"/>
    <property type="match status" value="1"/>
</dbReference>
<dbReference type="Ensembl" id="ENSSFOT00015035518.2">
    <property type="protein sequence ID" value="ENSSFOP00015035134.2"/>
    <property type="gene ID" value="ENSSFOG00015022370.2"/>
</dbReference>
<dbReference type="GO" id="GO:0008270">
    <property type="term" value="F:zinc ion binding"/>
    <property type="evidence" value="ECO:0007669"/>
    <property type="project" value="UniProtKB-KW"/>
</dbReference>
<dbReference type="PROSITE" id="PS50010">
    <property type="entry name" value="DH_2"/>
    <property type="match status" value="1"/>
</dbReference>
<dbReference type="InterPro" id="IPR000219">
    <property type="entry name" value="DH_dom"/>
</dbReference>
<feature type="compositionally biased region" description="Polar residues" evidence="13">
    <location>
        <begin position="112"/>
        <end position="124"/>
    </location>
</feature>
<dbReference type="InterPro" id="IPR035899">
    <property type="entry name" value="DBL_dom_sf"/>
</dbReference>
<dbReference type="InterPro" id="IPR011011">
    <property type="entry name" value="Znf_FYVE_PHD"/>
</dbReference>
<dbReference type="SMART" id="SM00233">
    <property type="entry name" value="PH"/>
    <property type="match status" value="2"/>
</dbReference>
<dbReference type="SUPFAM" id="SSF48065">
    <property type="entry name" value="DBL homology domain (DH-domain)"/>
    <property type="match status" value="1"/>
</dbReference>
<dbReference type="GO" id="GO:0007010">
    <property type="term" value="P:cytoskeleton organization"/>
    <property type="evidence" value="ECO:0007669"/>
    <property type="project" value="TreeGrafter"/>
</dbReference>
<evidence type="ECO:0000313" key="17">
    <source>
        <dbReference type="Ensembl" id="ENSSFOP00015035134.2"/>
    </source>
</evidence>
<dbReference type="Gene3D" id="1.20.900.10">
    <property type="entry name" value="Dbl homology (DH) domain"/>
    <property type="match status" value="1"/>
</dbReference>
<reference evidence="17" key="3">
    <citation type="submission" date="2025-09" db="UniProtKB">
        <authorList>
            <consortium name="Ensembl"/>
        </authorList>
    </citation>
    <scope>IDENTIFICATION</scope>
</reference>
<dbReference type="Pfam" id="PF00621">
    <property type="entry name" value="RhoGEF"/>
    <property type="match status" value="1"/>
</dbReference>
<dbReference type="InterPro" id="IPR011993">
    <property type="entry name" value="PH-like_dom_sf"/>
</dbReference>
<dbReference type="GO" id="GO:0005856">
    <property type="term" value="C:cytoskeleton"/>
    <property type="evidence" value="ECO:0007669"/>
    <property type="project" value="UniProtKB-SubCell"/>
</dbReference>
<evidence type="ECO:0000256" key="3">
    <source>
        <dbReference type="ARBA" id="ARBA00022490"/>
    </source>
</evidence>
<keyword evidence="8 12" id="KW-0863">Zinc-finger</keyword>
<dbReference type="InterPro" id="IPR017455">
    <property type="entry name" value="Znf_FYVE-rel"/>
</dbReference>
<dbReference type="PROSITE" id="PS50003">
    <property type="entry name" value="PH_DOMAIN"/>
    <property type="match status" value="2"/>
</dbReference>
<protein>
    <submittedName>
        <fullName evidence="17">FYVE, RhoGEF and PH domain containing 2</fullName>
    </submittedName>
</protein>
<dbReference type="InterPro" id="IPR001849">
    <property type="entry name" value="PH_domain"/>
</dbReference>